<gene>
    <name evidence="1" type="ORF">DPEC_G00183530</name>
</gene>
<organism evidence="1 2">
    <name type="scientific">Dallia pectoralis</name>
    <name type="common">Alaska blackfish</name>
    <dbReference type="NCBI Taxonomy" id="75939"/>
    <lineage>
        <taxon>Eukaryota</taxon>
        <taxon>Metazoa</taxon>
        <taxon>Chordata</taxon>
        <taxon>Craniata</taxon>
        <taxon>Vertebrata</taxon>
        <taxon>Euteleostomi</taxon>
        <taxon>Actinopterygii</taxon>
        <taxon>Neopterygii</taxon>
        <taxon>Teleostei</taxon>
        <taxon>Protacanthopterygii</taxon>
        <taxon>Esociformes</taxon>
        <taxon>Umbridae</taxon>
        <taxon>Dallia</taxon>
    </lineage>
</organism>
<protein>
    <submittedName>
        <fullName evidence="1">Uncharacterized protein</fullName>
    </submittedName>
</protein>
<proteinExistence type="predicted"/>
<name>A0ACC2GBB1_DALPE</name>
<accession>A0ACC2GBB1</accession>
<reference evidence="1" key="1">
    <citation type="submission" date="2021-05" db="EMBL/GenBank/DDBJ databases">
        <authorList>
            <person name="Pan Q."/>
            <person name="Jouanno E."/>
            <person name="Zahm M."/>
            <person name="Klopp C."/>
            <person name="Cabau C."/>
            <person name="Louis A."/>
            <person name="Berthelot C."/>
            <person name="Parey E."/>
            <person name="Roest Crollius H."/>
            <person name="Montfort J."/>
            <person name="Robinson-Rechavi M."/>
            <person name="Bouchez O."/>
            <person name="Lampietro C."/>
            <person name="Lopez Roques C."/>
            <person name="Donnadieu C."/>
            <person name="Postlethwait J."/>
            <person name="Bobe J."/>
            <person name="Dillon D."/>
            <person name="Chandos A."/>
            <person name="von Hippel F."/>
            <person name="Guiguen Y."/>
        </authorList>
    </citation>
    <scope>NUCLEOTIDE SEQUENCE</scope>
    <source>
        <strain evidence="1">YG-Jan2019</strain>
    </source>
</reference>
<comment type="caution">
    <text evidence="1">The sequence shown here is derived from an EMBL/GenBank/DDBJ whole genome shotgun (WGS) entry which is preliminary data.</text>
</comment>
<keyword evidence="2" id="KW-1185">Reference proteome</keyword>
<sequence>MREGETGNSRIDPTGVGQIKPLLSRLVCYASFSWWWGGGGEGRGEVARERDGRGREPGESLRAPSALAHTPGGTSSPALPQHFRASVVPCFFFGLPTRVGTTRHYGTDVVRLKRPSATDAYRGSVECECAQCLTGTGGRLGEGPHFSSTNPDEGTQSTSKPPSKSDKLPGWLPWPMGREDFVAGARQRQAPDQRDFKVLRRGGRGTPGSRPLTLPRLPESG</sequence>
<dbReference type="EMBL" id="CM055742">
    <property type="protein sequence ID" value="KAJ8000745.1"/>
    <property type="molecule type" value="Genomic_DNA"/>
</dbReference>
<evidence type="ECO:0000313" key="1">
    <source>
        <dbReference type="EMBL" id="KAJ8000745.1"/>
    </source>
</evidence>
<dbReference type="Proteomes" id="UP001157502">
    <property type="component" value="Chromosome 15"/>
</dbReference>
<evidence type="ECO:0000313" key="2">
    <source>
        <dbReference type="Proteomes" id="UP001157502"/>
    </source>
</evidence>